<organism evidence="1 2">
    <name type="scientific">Mya arenaria</name>
    <name type="common">Soft-shell clam</name>
    <dbReference type="NCBI Taxonomy" id="6604"/>
    <lineage>
        <taxon>Eukaryota</taxon>
        <taxon>Metazoa</taxon>
        <taxon>Spiralia</taxon>
        <taxon>Lophotrochozoa</taxon>
        <taxon>Mollusca</taxon>
        <taxon>Bivalvia</taxon>
        <taxon>Autobranchia</taxon>
        <taxon>Heteroconchia</taxon>
        <taxon>Euheterodonta</taxon>
        <taxon>Imparidentia</taxon>
        <taxon>Neoheterodontei</taxon>
        <taxon>Myida</taxon>
        <taxon>Myoidea</taxon>
        <taxon>Myidae</taxon>
        <taxon>Mya</taxon>
    </lineage>
</organism>
<dbReference type="Proteomes" id="UP001164746">
    <property type="component" value="Chromosome 8"/>
</dbReference>
<dbReference type="EMBL" id="CP111019">
    <property type="protein sequence ID" value="WAR11920.1"/>
    <property type="molecule type" value="Genomic_DNA"/>
</dbReference>
<name>A0ABY7ERN7_MYAAR</name>
<accession>A0ABY7ERN7</accession>
<gene>
    <name evidence="1" type="ORF">MAR_026100</name>
</gene>
<sequence length="98" mass="11117">MQKEIAEKQKVLANENRTKDALKMSNYNEQYSRKTNIKIVDVSEEREETEARLTEKVDVILKALGVELGKSEILAIHRIPTSGYGPRPVLIKAIHNSV</sequence>
<keyword evidence="2" id="KW-1185">Reference proteome</keyword>
<evidence type="ECO:0000313" key="1">
    <source>
        <dbReference type="EMBL" id="WAR11920.1"/>
    </source>
</evidence>
<protein>
    <submittedName>
        <fullName evidence="1">Uncharacterized protein</fullName>
    </submittedName>
</protein>
<evidence type="ECO:0000313" key="2">
    <source>
        <dbReference type="Proteomes" id="UP001164746"/>
    </source>
</evidence>
<proteinExistence type="predicted"/>
<reference evidence="1" key="1">
    <citation type="submission" date="2022-11" db="EMBL/GenBank/DDBJ databases">
        <title>Centuries of genome instability and evolution in soft-shell clam transmissible cancer (bioRxiv).</title>
        <authorList>
            <person name="Hart S.F.M."/>
            <person name="Yonemitsu M.A."/>
            <person name="Giersch R.M."/>
            <person name="Beal B.F."/>
            <person name="Arriagada G."/>
            <person name="Davis B.W."/>
            <person name="Ostrander E.A."/>
            <person name="Goff S.P."/>
            <person name="Metzger M.J."/>
        </authorList>
    </citation>
    <scope>NUCLEOTIDE SEQUENCE</scope>
    <source>
        <strain evidence="1">MELC-2E11</strain>
        <tissue evidence="1">Siphon/mantle</tissue>
    </source>
</reference>